<dbReference type="AlphaFoldDB" id="A0ABD5HR48"/>
<dbReference type="Proteomes" id="UP001272716">
    <property type="component" value="Unassembled WGS sequence"/>
</dbReference>
<evidence type="ECO:0000313" key="1">
    <source>
        <dbReference type="EMBL" id="MDW9207408.1"/>
    </source>
</evidence>
<organism evidence="1 2">
    <name type="scientific">Bacillus thuringiensis serovar toumanoffi</name>
    <dbReference type="NCBI Taxonomy" id="180862"/>
    <lineage>
        <taxon>Bacteria</taxon>
        <taxon>Bacillati</taxon>
        <taxon>Bacillota</taxon>
        <taxon>Bacilli</taxon>
        <taxon>Bacillales</taxon>
        <taxon>Bacillaceae</taxon>
        <taxon>Bacillus</taxon>
        <taxon>Bacillus cereus group</taxon>
    </lineage>
</organism>
<evidence type="ECO:0008006" key="3">
    <source>
        <dbReference type="Google" id="ProtNLM"/>
    </source>
</evidence>
<dbReference type="EMBL" id="JAWQCK010000001">
    <property type="protein sequence ID" value="MDW9207408.1"/>
    <property type="molecule type" value="Genomic_DNA"/>
</dbReference>
<sequence>MIHIKMKKELLEYHLNYADINSPLRKKIEKAIYQSSNQKSKDVLQFILDRLEKIVIGSVQELIEIQNDYTKMIFQNIKISDLAAFRDSHEKLKQIFISTYEDFNSSGINLDSNGLNIKWNGIMYLKKLNQLVCPYCNASFILTIDSLNHLPKGGLKAKADLDHFIPKSKYPMFAISLYNLVPSCVYCNQRFKRDHNTSFESYYSPFDPDIEEQFKVRINYEMYPKSAFKKLEELELKECNEEVRHYNNLLVKIDNYSEWNKYIYEIPKINKNLDKLFNELDNVINTSKIESRKIKELNIILEQVKKITGIWLEEIKEYHKLMENGEILISQEAYLRVKDNMNVFNKYHSDFIDFNPKKNHREIKTLLNKVNKEYTLITEKIKKFQFIYLLEEEVKTYKEMDFVDIALGKNTNYYIEIIPTSDKKEDQRKVLSNVALFQLEEVYNQFRYYVNRKIEQSYKMNEIYIQSLVDQFPVILSESNMSDLVDTLLINKETLSQEVLGKLIYDVILPTIRLTNHKDKVKRLYGEENL</sequence>
<protein>
    <recommendedName>
        <fullName evidence="3">HNH endonuclease</fullName>
    </recommendedName>
</protein>
<dbReference type="Gene3D" id="1.10.30.50">
    <property type="match status" value="1"/>
</dbReference>
<name>A0ABD5HR48_BACTU</name>
<evidence type="ECO:0000313" key="2">
    <source>
        <dbReference type="Proteomes" id="UP001272716"/>
    </source>
</evidence>
<dbReference type="RefSeq" id="WP_000581315.1">
    <property type="nucleotide sequence ID" value="NZ_JAWQCK010000001.1"/>
</dbReference>
<gene>
    <name evidence="1" type="ORF">BTTOUR_01065</name>
</gene>
<proteinExistence type="predicted"/>
<accession>A0ABD5HR48</accession>
<comment type="caution">
    <text evidence="1">The sequence shown here is derived from an EMBL/GenBank/DDBJ whole genome shotgun (WGS) entry which is preliminary data.</text>
</comment>
<reference evidence="1 2" key="1">
    <citation type="submission" date="2023-10" db="EMBL/GenBank/DDBJ databases">
        <title>Draft Genome Sequence of Bacillus thuringiensis serovar. toumanoffi 4059: Identification of a Novel Cry Protein Candidate.</title>
        <authorList>
            <person name="Murdoch R.W."/>
            <person name="Gemler B."/>
            <person name="Heater B.S."/>
        </authorList>
    </citation>
    <scope>NUCLEOTIDE SEQUENCE [LARGE SCALE GENOMIC DNA]</scope>
    <source>
        <strain evidence="1 2">4059</strain>
    </source>
</reference>